<evidence type="ECO:0000256" key="3">
    <source>
        <dbReference type="ARBA" id="ARBA00022763"/>
    </source>
</evidence>
<reference evidence="12" key="1">
    <citation type="journal article" date="2010" name="PLoS Negl. Trop. Dis.">
        <title>The genome sequence of Trypanosoma brucei gambiense, causative agent of chronic human african trypanosomiasis.</title>
        <authorList>
            <person name="Jackson A.P."/>
            <person name="Sanders M."/>
            <person name="Berry A."/>
            <person name="McQuillan J."/>
            <person name="Aslett M.A."/>
            <person name="Quail M.A."/>
            <person name="Chukualim B."/>
            <person name="Capewell P."/>
            <person name="MacLeod A."/>
            <person name="Melville S.E."/>
            <person name="Gibson W."/>
            <person name="Barry J.D."/>
            <person name="Berriman M."/>
            <person name="Hertz-Fowler C."/>
        </authorList>
    </citation>
    <scope>NUCLEOTIDE SEQUENCE [LARGE SCALE GENOMIC DNA]</scope>
    <source>
        <strain evidence="12">MHOM/CI/86/DAL972</strain>
    </source>
</reference>
<gene>
    <name evidence="11" type="ORF">TbgDal_IV2440</name>
</gene>
<dbReference type="OrthoDB" id="238681at2759"/>
<protein>
    <recommendedName>
        <fullName evidence="2">DNA-(apurinic or apyrimidinic site) lyase</fullName>
        <ecNumber evidence="2">4.2.99.18</ecNumber>
    </recommendedName>
</protein>
<dbReference type="GO" id="GO:0003684">
    <property type="term" value="F:damaged DNA binding"/>
    <property type="evidence" value="ECO:0007669"/>
    <property type="project" value="InterPro"/>
</dbReference>
<evidence type="ECO:0000313" key="11">
    <source>
        <dbReference type="EMBL" id="CBH10542.1"/>
    </source>
</evidence>
<dbReference type="SMART" id="SM00478">
    <property type="entry name" value="ENDO3c"/>
    <property type="match status" value="1"/>
</dbReference>
<dbReference type="InterPro" id="IPR012904">
    <property type="entry name" value="OGG_N"/>
</dbReference>
<dbReference type="EMBL" id="FN554967">
    <property type="protein sequence ID" value="CBH10542.1"/>
    <property type="molecule type" value="Genomic_DNA"/>
</dbReference>
<name>C9ZMN9_TRYB9</name>
<feature type="domain" description="HhH-GPD" evidence="10">
    <location>
        <begin position="246"/>
        <end position="413"/>
    </location>
</feature>
<comment type="similarity">
    <text evidence="1">Belongs to the type-1 OGG1 family.</text>
</comment>
<evidence type="ECO:0000256" key="7">
    <source>
        <dbReference type="ARBA" id="ARBA00023268"/>
    </source>
</evidence>
<dbReference type="GeneID" id="23859664"/>
<dbReference type="SUPFAM" id="SSF48150">
    <property type="entry name" value="DNA-glycosylase"/>
    <property type="match status" value="1"/>
</dbReference>
<keyword evidence="5" id="KW-0234">DNA repair</keyword>
<dbReference type="Gene3D" id="3.30.310.40">
    <property type="match status" value="1"/>
</dbReference>
<evidence type="ECO:0000256" key="2">
    <source>
        <dbReference type="ARBA" id="ARBA00012720"/>
    </source>
</evidence>
<dbReference type="RefSeq" id="XP_011772831.1">
    <property type="nucleotide sequence ID" value="XM_011774529.1"/>
</dbReference>
<dbReference type="Gene3D" id="1.10.340.30">
    <property type="entry name" value="Hypothetical protein, domain 2"/>
    <property type="match status" value="1"/>
</dbReference>
<keyword evidence="7" id="KW-0511">Multifunctional enzyme</keyword>
<dbReference type="Pfam" id="PF07934">
    <property type="entry name" value="OGG_N"/>
    <property type="match status" value="1"/>
</dbReference>
<accession>C9ZMN9</accession>
<dbReference type="EC" id="4.2.99.18" evidence="2"/>
<dbReference type="GO" id="GO:0034039">
    <property type="term" value="F:8-oxo-7,8-dihydroguanine DNA N-glycosylase activity"/>
    <property type="evidence" value="ECO:0007669"/>
    <property type="project" value="TreeGrafter"/>
</dbReference>
<proteinExistence type="inferred from homology"/>
<sequence>MQRVLPFALHCYFNLGSAMRDWHALAPSAAIHLPMTLCGGQCFRWRRTPRGTWVGVVRHTAYELCDPLKMSIAKPEQKKARKTASFLSPLSLAATAAPPFISSADVSATGQPSADLLWFRCLNCDLRSESDAREQTLFLRHYLALDVDLQKMWLRWTADNPMKSHPLVKCLTPCGSTDLPVSIRHLRQDLHETLLGFLCSQNNNVPRITSLMERLSISYGDYLCDYNVVTGDVRHAAHCGNVKGKPSEQNDGGGWIALHALPSMDQLAAATEESLRALGFGYRSRYLTECAAIISKSGATRVQKEVKDKKMKKKEVGKPAGPLAAVQPYKWYEELASNRLTLQERREKLLALPGVGRKVADCILLFALGHHELVPVDTHTAQVAAEYLASPPAVVVAAKKQRESEASERFKRRRGSNHEELANAVDSGDSVLSSLSWENTLVEWYRNGRGKKAKFPALLLKHHDAIQYGFKLLFGDYCGWAHSILFYARMRSSGNKEATA</sequence>
<evidence type="ECO:0000256" key="6">
    <source>
        <dbReference type="ARBA" id="ARBA00023239"/>
    </source>
</evidence>
<keyword evidence="6" id="KW-0456">Lyase</keyword>
<dbReference type="InterPro" id="IPR023170">
    <property type="entry name" value="HhH_base_excis_C"/>
</dbReference>
<dbReference type="InterPro" id="IPR003265">
    <property type="entry name" value="HhH-GPD_domain"/>
</dbReference>
<dbReference type="Gene3D" id="1.10.1670.10">
    <property type="entry name" value="Helix-hairpin-Helix base-excision DNA repair enzymes (C-terminal)"/>
    <property type="match status" value="1"/>
</dbReference>
<dbReference type="Proteomes" id="UP000002316">
    <property type="component" value="Chromosome 4"/>
</dbReference>
<comment type="catalytic activity">
    <reaction evidence="9">
        <text>2'-deoxyribonucleotide-(2'-deoxyribose 5'-phosphate)-2'-deoxyribonucleotide-DNA = a 3'-end 2'-deoxyribonucleotide-(2,3-dehydro-2,3-deoxyribose 5'-phosphate)-DNA + a 5'-end 5'-phospho-2'-deoxyribonucleoside-DNA + H(+)</text>
        <dbReference type="Rhea" id="RHEA:66592"/>
        <dbReference type="Rhea" id="RHEA-COMP:13180"/>
        <dbReference type="Rhea" id="RHEA-COMP:16897"/>
        <dbReference type="Rhea" id="RHEA-COMP:17067"/>
        <dbReference type="ChEBI" id="CHEBI:15378"/>
        <dbReference type="ChEBI" id="CHEBI:136412"/>
        <dbReference type="ChEBI" id="CHEBI:157695"/>
        <dbReference type="ChEBI" id="CHEBI:167181"/>
        <dbReference type="EC" id="4.2.99.18"/>
    </reaction>
</comment>
<evidence type="ECO:0000256" key="5">
    <source>
        <dbReference type="ARBA" id="ARBA00023204"/>
    </source>
</evidence>
<dbReference type="KEGG" id="tbg:TbgDal_IV2440"/>
<evidence type="ECO:0000313" key="12">
    <source>
        <dbReference type="Proteomes" id="UP000002316"/>
    </source>
</evidence>
<dbReference type="AlphaFoldDB" id="C9ZMN9"/>
<evidence type="ECO:0000259" key="10">
    <source>
        <dbReference type="SMART" id="SM00478"/>
    </source>
</evidence>
<dbReference type="InterPro" id="IPR052054">
    <property type="entry name" value="Oxidative_DNA_repair_enzyme"/>
</dbReference>
<organism evidence="11 12">
    <name type="scientific">Trypanosoma brucei gambiense (strain MHOM/CI/86/DAL972)</name>
    <dbReference type="NCBI Taxonomy" id="679716"/>
    <lineage>
        <taxon>Eukaryota</taxon>
        <taxon>Discoba</taxon>
        <taxon>Euglenozoa</taxon>
        <taxon>Kinetoplastea</taxon>
        <taxon>Metakinetoplastina</taxon>
        <taxon>Trypanosomatida</taxon>
        <taxon>Trypanosomatidae</taxon>
        <taxon>Trypanosoma</taxon>
    </lineage>
</organism>
<evidence type="ECO:0000256" key="8">
    <source>
        <dbReference type="ARBA" id="ARBA00023295"/>
    </source>
</evidence>
<dbReference type="GO" id="GO:0006289">
    <property type="term" value="P:nucleotide-excision repair"/>
    <property type="evidence" value="ECO:0007669"/>
    <property type="project" value="InterPro"/>
</dbReference>
<dbReference type="GO" id="GO:0006285">
    <property type="term" value="P:base-excision repair, AP site formation"/>
    <property type="evidence" value="ECO:0007669"/>
    <property type="project" value="TreeGrafter"/>
</dbReference>
<dbReference type="SUPFAM" id="SSF55945">
    <property type="entry name" value="TATA-box binding protein-like"/>
    <property type="match status" value="1"/>
</dbReference>
<evidence type="ECO:0000256" key="4">
    <source>
        <dbReference type="ARBA" id="ARBA00022801"/>
    </source>
</evidence>
<dbReference type="GO" id="GO:0140078">
    <property type="term" value="F:class I DNA-(apurinic or apyrimidinic site) endonuclease activity"/>
    <property type="evidence" value="ECO:0007669"/>
    <property type="project" value="UniProtKB-EC"/>
</dbReference>
<dbReference type="PANTHER" id="PTHR10242">
    <property type="entry name" value="8-OXOGUANINE DNA GLYCOSYLASE"/>
    <property type="match status" value="1"/>
</dbReference>
<dbReference type="PANTHER" id="PTHR10242:SF2">
    <property type="entry name" value="N-GLYCOSYLASE_DNA LYASE"/>
    <property type="match status" value="1"/>
</dbReference>
<evidence type="ECO:0000256" key="1">
    <source>
        <dbReference type="ARBA" id="ARBA00010679"/>
    </source>
</evidence>
<dbReference type="GO" id="GO:0005634">
    <property type="term" value="C:nucleus"/>
    <property type="evidence" value="ECO:0007669"/>
    <property type="project" value="TreeGrafter"/>
</dbReference>
<dbReference type="CDD" id="cd00056">
    <property type="entry name" value="ENDO3c"/>
    <property type="match status" value="1"/>
</dbReference>
<keyword evidence="3" id="KW-0227">DNA damage</keyword>
<dbReference type="VEuPathDB" id="TriTrypDB:Tbg972.4.2440"/>
<dbReference type="Pfam" id="PF00730">
    <property type="entry name" value="HhH-GPD"/>
    <property type="match status" value="1"/>
</dbReference>
<keyword evidence="8" id="KW-0326">Glycosidase</keyword>
<dbReference type="FunFam" id="3.30.310.40:FF:000009">
    <property type="entry name" value="Putative 8-oxoguanine DNA glycosylase"/>
    <property type="match status" value="1"/>
</dbReference>
<dbReference type="InterPro" id="IPR011257">
    <property type="entry name" value="DNA_glycosylase"/>
</dbReference>
<keyword evidence="4" id="KW-0378">Hydrolase</keyword>
<evidence type="ECO:0000256" key="9">
    <source>
        <dbReference type="ARBA" id="ARBA00044632"/>
    </source>
</evidence>